<keyword evidence="1" id="KW-1133">Transmembrane helix</keyword>
<evidence type="ECO:0000313" key="3">
    <source>
        <dbReference type="Proteomes" id="UP000198891"/>
    </source>
</evidence>
<accession>A0A1H3RLK8</accession>
<dbReference type="EMBL" id="FNPZ01000003">
    <property type="protein sequence ID" value="SDZ26556.1"/>
    <property type="molecule type" value="Genomic_DNA"/>
</dbReference>
<keyword evidence="1" id="KW-0812">Transmembrane</keyword>
<evidence type="ECO:0000313" key="2">
    <source>
        <dbReference type="EMBL" id="SDZ26556.1"/>
    </source>
</evidence>
<organism evidence="2 3">
    <name type="scientific">Herbiconiux ginsengi</name>
    <dbReference type="NCBI Taxonomy" id="381665"/>
    <lineage>
        <taxon>Bacteria</taxon>
        <taxon>Bacillati</taxon>
        <taxon>Actinomycetota</taxon>
        <taxon>Actinomycetes</taxon>
        <taxon>Micrococcales</taxon>
        <taxon>Microbacteriaceae</taxon>
        <taxon>Herbiconiux</taxon>
    </lineage>
</organism>
<reference evidence="2 3" key="1">
    <citation type="submission" date="2016-10" db="EMBL/GenBank/DDBJ databases">
        <authorList>
            <person name="de Groot N.N."/>
        </authorList>
    </citation>
    <scope>NUCLEOTIDE SEQUENCE [LARGE SCALE GENOMIC DNA]</scope>
    <source>
        <strain evidence="2 3">CGMCC 4.3491</strain>
    </source>
</reference>
<dbReference type="AlphaFoldDB" id="A0A1H3RLK8"/>
<keyword evidence="3" id="KW-1185">Reference proteome</keyword>
<dbReference type="OrthoDB" id="5125342at2"/>
<name>A0A1H3RLK8_9MICO</name>
<keyword evidence="1" id="KW-0472">Membrane</keyword>
<gene>
    <name evidence="2" type="ORF">SAMN05216554_2906</name>
</gene>
<dbReference type="Proteomes" id="UP000198891">
    <property type="component" value="Unassembled WGS sequence"/>
</dbReference>
<feature type="transmembrane region" description="Helical" evidence="1">
    <location>
        <begin position="6"/>
        <end position="39"/>
    </location>
</feature>
<protein>
    <submittedName>
        <fullName evidence="2">Uncharacterized protein</fullName>
    </submittedName>
</protein>
<dbReference type="RefSeq" id="WP_092555031.1">
    <property type="nucleotide sequence ID" value="NZ_FNPZ01000003.1"/>
</dbReference>
<sequence>MTQDALALWIQVIAVLAAIGAVVAAVLAAVTASVVAVVLGALDRRNAQRISVRDHEFQRLFREQELLQRLLENYNRGGSTDSAEASRMGSEALTLIGAIGPQRLPELWANHVDSDAALHALLDDPEMPDYKKEAIKVQLALNANHRDLRGLDLR</sequence>
<proteinExistence type="predicted"/>
<evidence type="ECO:0000256" key="1">
    <source>
        <dbReference type="SAM" id="Phobius"/>
    </source>
</evidence>